<dbReference type="Gene3D" id="3.10.110.10">
    <property type="entry name" value="Ubiquitin Conjugating Enzyme"/>
    <property type="match status" value="1"/>
</dbReference>
<evidence type="ECO:0000313" key="5">
    <source>
        <dbReference type="Proteomes" id="UP000594638"/>
    </source>
</evidence>
<dbReference type="AlphaFoldDB" id="A0A8S0UEI2"/>
<dbReference type="Gramene" id="OE9A068399T1">
    <property type="protein sequence ID" value="OE9A068399C1"/>
    <property type="gene ID" value="OE9A068399"/>
</dbReference>
<dbReference type="CDD" id="cd23837">
    <property type="entry name" value="UBCc_UBE2O"/>
    <property type="match status" value="1"/>
</dbReference>
<dbReference type="GO" id="GO:0061631">
    <property type="term" value="F:ubiquitin conjugating enzyme activity"/>
    <property type="evidence" value="ECO:0007669"/>
    <property type="project" value="TreeGrafter"/>
</dbReference>
<organism evidence="4 5">
    <name type="scientific">Olea europaea subsp. europaea</name>
    <dbReference type="NCBI Taxonomy" id="158383"/>
    <lineage>
        <taxon>Eukaryota</taxon>
        <taxon>Viridiplantae</taxon>
        <taxon>Streptophyta</taxon>
        <taxon>Embryophyta</taxon>
        <taxon>Tracheophyta</taxon>
        <taxon>Spermatophyta</taxon>
        <taxon>Magnoliopsida</taxon>
        <taxon>eudicotyledons</taxon>
        <taxon>Gunneridae</taxon>
        <taxon>Pentapetalae</taxon>
        <taxon>asterids</taxon>
        <taxon>lamiids</taxon>
        <taxon>Lamiales</taxon>
        <taxon>Oleaceae</taxon>
        <taxon>Oleeae</taxon>
        <taxon>Olea</taxon>
    </lineage>
</organism>
<dbReference type="Pfam" id="PF00179">
    <property type="entry name" value="UQ_con"/>
    <property type="match status" value="1"/>
</dbReference>
<proteinExistence type="predicted"/>
<sequence length="221" mass="24653">MDLLRAAIVGAPGTPYHDGLFLFDICLPPQYPNEPPMVHYNSGGLRINPNLYESGKVCLSILNTWTGSGTEVWNPGSSTILHVLLSLQALVLNEKPYFNEAGYDSLIGKAEGEKNSISYNENAFLDSCRSMMYLLRKPPKHFEELVKEHFKGRCKNILLACNAYMEGAPIGYPFGDSKTKQEYQNGSSTGFKIMLRKLFPKLVEAFSDNGVDCSQMLDKLQ</sequence>
<dbReference type="SMART" id="SM00212">
    <property type="entry name" value="UBCc"/>
    <property type="match status" value="1"/>
</dbReference>
<reference evidence="4 5" key="1">
    <citation type="submission" date="2019-12" db="EMBL/GenBank/DDBJ databases">
        <authorList>
            <person name="Alioto T."/>
            <person name="Alioto T."/>
            <person name="Gomez Garrido J."/>
        </authorList>
    </citation>
    <scope>NUCLEOTIDE SEQUENCE [LARGE SCALE GENOMIC DNA]</scope>
</reference>
<accession>A0A8S0UEI2</accession>
<evidence type="ECO:0000313" key="4">
    <source>
        <dbReference type="EMBL" id="CAA3014955.1"/>
    </source>
</evidence>
<evidence type="ECO:0000256" key="2">
    <source>
        <dbReference type="ARBA" id="ARBA00022786"/>
    </source>
</evidence>
<keyword evidence="5" id="KW-1185">Reference proteome</keyword>
<keyword evidence="1" id="KW-0808">Transferase</keyword>
<dbReference type="OrthoDB" id="47801at2759"/>
<keyword evidence="2" id="KW-0833">Ubl conjugation pathway</keyword>
<dbReference type="PANTHER" id="PTHR46116">
    <property type="entry name" value="(E3-INDEPENDENT) E2 UBIQUITIN-CONJUGATING ENZYME"/>
    <property type="match status" value="1"/>
</dbReference>
<comment type="caution">
    <text evidence="4">The sequence shown here is derived from an EMBL/GenBank/DDBJ whole genome shotgun (WGS) entry which is preliminary data.</text>
</comment>
<dbReference type="EMBL" id="CACTIH010007514">
    <property type="protein sequence ID" value="CAA3014955.1"/>
    <property type="molecule type" value="Genomic_DNA"/>
</dbReference>
<dbReference type="PROSITE" id="PS50127">
    <property type="entry name" value="UBC_2"/>
    <property type="match status" value="1"/>
</dbReference>
<name>A0A8S0UEI2_OLEEU</name>
<dbReference type="InterPro" id="IPR000608">
    <property type="entry name" value="UBC"/>
</dbReference>
<evidence type="ECO:0000256" key="1">
    <source>
        <dbReference type="ARBA" id="ARBA00022679"/>
    </source>
</evidence>
<dbReference type="InterPro" id="IPR016135">
    <property type="entry name" value="UBQ-conjugating_enzyme/RWD"/>
</dbReference>
<protein>
    <submittedName>
        <fullName evidence="4">Probable ubiquitin-conjugating enzyme E2 24</fullName>
    </submittedName>
</protein>
<feature type="domain" description="UBC core" evidence="3">
    <location>
        <begin position="1"/>
        <end position="132"/>
    </location>
</feature>
<dbReference type="PANTHER" id="PTHR46116:SF15">
    <property type="entry name" value="(E3-INDEPENDENT) E2 UBIQUITIN-CONJUGATING ENZYME"/>
    <property type="match status" value="1"/>
</dbReference>
<dbReference type="SUPFAM" id="SSF54495">
    <property type="entry name" value="UBC-like"/>
    <property type="match status" value="1"/>
</dbReference>
<dbReference type="Proteomes" id="UP000594638">
    <property type="component" value="Unassembled WGS sequence"/>
</dbReference>
<evidence type="ECO:0000259" key="3">
    <source>
        <dbReference type="PROSITE" id="PS50127"/>
    </source>
</evidence>
<gene>
    <name evidence="4" type="ORF">OLEA9_A068399</name>
</gene>